<comment type="caution">
    <text evidence="9">The sequence shown here is derived from an EMBL/GenBank/DDBJ whole genome shotgun (WGS) entry which is preliminary data.</text>
</comment>
<keyword evidence="3" id="KW-0285">Flavoprotein</keyword>
<comment type="cofactor">
    <cofactor evidence="1">
        <name>FAD</name>
        <dbReference type="ChEBI" id="CHEBI:57692"/>
    </cofactor>
</comment>
<keyword evidence="4" id="KW-0274">FAD</keyword>
<dbReference type="FunFam" id="1.20.140.10:FF:000001">
    <property type="entry name" value="Acyl-CoA dehydrogenase"/>
    <property type="match status" value="1"/>
</dbReference>
<dbReference type="SUPFAM" id="SSF56645">
    <property type="entry name" value="Acyl-CoA dehydrogenase NM domain-like"/>
    <property type="match status" value="1"/>
</dbReference>
<dbReference type="InterPro" id="IPR037069">
    <property type="entry name" value="AcylCoA_DH/ox_N_sf"/>
</dbReference>
<dbReference type="InterPro" id="IPR013786">
    <property type="entry name" value="AcylCoA_DH/ox_N"/>
</dbReference>
<dbReference type="InterPro" id="IPR006089">
    <property type="entry name" value="Acyl-CoA_DH_CS"/>
</dbReference>
<dbReference type="Gene3D" id="1.10.540.10">
    <property type="entry name" value="Acyl-CoA dehydrogenase/oxidase, N-terminal domain"/>
    <property type="match status" value="1"/>
</dbReference>
<dbReference type="Gene3D" id="1.20.140.10">
    <property type="entry name" value="Butyryl-CoA Dehydrogenase, subunit A, domain 3"/>
    <property type="match status" value="1"/>
</dbReference>
<dbReference type="Gene3D" id="2.40.110.10">
    <property type="entry name" value="Butyryl-CoA Dehydrogenase, subunit A, domain 2"/>
    <property type="match status" value="1"/>
</dbReference>
<dbReference type="SUPFAM" id="SSF47203">
    <property type="entry name" value="Acyl-CoA dehydrogenase C-terminal domain-like"/>
    <property type="match status" value="1"/>
</dbReference>
<gene>
    <name evidence="9" type="ORF">GTP23_20145</name>
</gene>
<dbReference type="EMBL" id="WWCL01000004">
    <property type="protein sequence ID" value="MYN47359.1"/>
    <property type="molecule type" value="Genomic_DNA"/>
</dbReference>
<dbReference type="InterPro" id="IPR006091">
    <property type="entry name" value="Acyl-CoA_Oxase/DH_mid-dom"/>
</dbReference>
<dbReference type="GO" id="GO:0003995">
    <property type="term" value="F:acyl-CoA dehydrogenase activity"/>
    <property type="evidence" value="ECO:0007669"/>
    <property type="project" value="InterPro"/>
</dbReference>
<dbReference type="AlphaFoldDB" id="A0A845I295"/>
<dbReference type="InterPro" id="IPR046373">
    <property type="entry name" value="Acyl-CoA_Oxase/DH_mid-dom_sf"/>
</dbReference>
<dbReference type="RefSeq" id="WP_161036724.1">
    <property type="nucleotide sequence ID" value="NZ_WWCL01000004.1"/>
</dbReference>
<dbReference type="Pfam" id="PF02770">
    <property type="entry name" value="Acyl-CoA_dh_M"/>
    <property type="match status" value="1"/>
</dbReference>
<evidence type="ECO:0000256" key="2">
    <source>
        <dbReference type="ARBA" id="ARBA00009347"/>
    </source>
</evidence>
<dbReference type="Pfam" id="PF02771">
    <property type="entry name" value="Acyl-CoA_dh_N"/>
    <property type="match status" value="1"/>
</dbReference>
<evidence type="ECO:0000313" key="9">
    <source>
        <dbReference type="EMBL" id="MYN47359.1"/>
    </source>
</evidence>
<dbReference type="PROSITE" id="PS00073">
    <property type="entry name" value="ACYL_COA_DH_2"/>
    <property type="match status" value="1"/>
</dbReference>
<evidence type="ECO:0000256" key="3">
    <source>
        <dbReference type="ARBA" id="ARBA00022630"/>
    </source>
</evidence>
<evidence type="ECO:0000259" key="8">
    <source>
        <dbReference type="Pfam" id="PF02771"/>
    </source>
</evidence>
<dbReference type="PANTHER" id="PTHR43884:SF22">
    <property type="entry name" value="BLR3437 PROTEIN"/>
    <property type="match status" value="1"/>
</dbReference>
<proteinExistence type="inferred from homology"/>
<dbReference type="InterPro" id="IPR009075">
    <property type="entry name" value="AcylCo_DH/oxidase_C"/>
</dbReference>
<feature type="domain" description="Acyl-CoA oxidase/dehydrogenase middle" evidence="7">
    <location>
        <begin position="129"/>
        <end position="220"/>
    </location>
</feature>
<dbReference type="InterPro" id="IPR009100">
    <property type="entry name" value="AcylCoA_DH/oxidase_NM_dom_sf"/>
</dbReference>
<evidence type="ECO:0000313" key="10">
    <source>
        <dbReference type="Proteomes" id="UP000444316"/>
    </source>
</evidence>
<sequence>MSDKSYLDWPFFEEQHAALEQALDSWASQHISQQHEHDVDQACRTLVRQLGAAGWLAHAIAGSEYGAAGATIDTRAICLIRETLARHSGLADFAFAMQGLGSGAICLHGSAAQRAAYLPRVARGEAIAAFALSEPQAGSDVAAMQCAAVRDGDEYVLDGEKTWISNGGIADFYVVFARTGEQPGARGISAFIVDAGTPGFEIAERIAVIAPHPLARLRFNGCRIPAGQRIGEAGQGFKVAMATLDVFRTSVAAAALGFARRALDEAMQRATGRQMFGQVLADFQLTQAKLAQMATGIDAAALLTYRAAWQRDQGRTVTKEAAMAKLTATETAQQVIDAALQMFGGLGVVSEQPVERLYREIRALRIYEGATEVQQLIIARELLRAAKNRDM</sequence>
<keyword evidence="5" id="KW-0560">Oxidoreductase</keyword>
<dbReference type="PANTHER" id="PTHR43884">
    <property type="entry name" value="ACYL-COA DEHYDROGENASE"/>
    <property type="match status" value="1"/>
</dbReference>
<evidence type="ECO:0000259" key="7">
    <source>
        <dbReference type="Pfam" id="PF02770"/>
    </source>
</evidence>
<dbReference type="Proteomes" id="UP000444316">
    <property type="component" value="Unassembled WGS sequence"/>
</dbReference>
<keyword evidence="10" id="KW-1185">Reference proteome</keyword>
<evidence type="ECO:0000256" key="5">
    <source>
        <dbReference type="ARBA" id="ARBA00023002"/>
    </source>
</evidence>
<dbReference type="PROSITE" id="PS00072">
    <property type="entry name" value="ACYL_COA_DH_1"/>
    <property type="match status" value="1"/>
</dbReference>
<evidence type="ECO:0000256" key="4">
    <source>
        <dbReference type="ARBA" id="ARBA00022827"/>
    </source>
</evidence>
<reference evidence="9" key="1">
    <citation type="submission" date="2019-12" db="EMBL/GenBank/DDBJ databases">
        <title>Novel species isolated from a subtropical stream in China.</title>
        <authorList>
            <person name="Lu H."/>
        </authorList>
    </citation>
    <scope>NUCLEOTIDE SEQUENCE [LARGE SCALE GENOMIC DNA]</scope>
    <source>
        <strain evidence="9">FT93W</strain>
    </source>
</reference>
<comment type="similarity">
    <text evidence="2">Belongs to the acyl-CoA dehydrogenase family.</text>
</comment>
<dbReference type="Pfam" id="PF00441">
    <property type="entry name" value="Acyl-CoA_dh_1"/>
    <property type="match status" value="1"/>
</dbReference>
<dbReference type="GO" id="GO:0050660">
    <property type="term" value="F:flavin adenine dinucleotide binding"/>
    <property type="evidence" value="ECO:0007669"/>
    <property type="project" value="InterPro"/>
</dbReference>
<accession>A0A845I295</accession>
<feature type="domain" description="Acyl-CoA dehydrogenase/oxidase N-terminal" evidence="8">
    <location>
        <begin position="14"/>
        <end position="125"/>
    </location>
</feature>
<name>A0A845I295_9BURK</name>
<dbReference type="InterPro" id="IPR036250">
    <property type="entry name" value="AcylCo_DH-like_C"/>
</dbReference>
<dbReference type="FunFam" id="2.40.110.10:FF:000002">
    <property type="entry name" value="Acyl-CoA dehydrogenase fadE12"/>
    <property type="match status" value="1"/>
</dbReference>
<organism evidence="9 10">
    <name type="scientific">Duganella fentianensis</name>
    <dbReference type="NCBI Taxonomy" id="2692177"/>
    <lineage>
        <taxon>Bacteria</taxon>
        <taxon>Pseudomonadati</taxon>
        <taxon>Pseudomonadota</taxon>
        <taxon>Betaproteobacteria</taxon>
        <taxon>Burkholderiales</taxon>
        <taxon>Oxalobacteraceae</taxon>
        <taxon>Telluria group</taxon>
        <taxon>Duganella</taxon>
    </lineage>
</organism>
<evidence type="ECO:0000259" key="6">
    <source>
        <dbReference type="Pfam" id="PF00441"/>
    </source>
</evidence>
<protein>
    <submittedName>
        <fullName evidence="9">Acyl-CoA dehydrogenase</fullName>
    </submittedName>
</protein>
<feature type="domain" description="Acyl-CoA dehydrogenase/oxidase C-terminal" evidence="6">
    <location>
        <begin position="234"/>
        <end position="383"/>
    </location>
</feature>
<evidence type="ECO:0000256" key="1">
    <source>
        <dbReference type="ARBA" id="ARBA00001974"/>
    </source>
</evidence>